<keyword evidence="1" id="KW-0732">Signal</keyword>
<evidence type="ECO:0000313" key="2">
    <source>
        <dbReference type="EMBL" id="MFH4979325.1"/>
    </source>
</evidence>
<evidence type="ECO:0000313" key="3">
    <source>
        <dbReference type="Proteomes" id="UP001608902"/>
    </source>
</evidence>
<proteinExistence type="predicted"/>
<feature type="chain" id="PRO_5044800564" evidence="1">
    <location>
        <begin position="22"/>
        <end position="70"/>
    </location>
</feature>
<organism evidence="2 3">
    <name type="scientific">Gnathostoma spinigerum</name>
    <dbReference type="NCBI Taxonomy" id="75299"/>
    <lineage>
        <taxon>Eukaryota</taxon>
        <taxon>Metazoa</taxon>
        <taxon>Ecdysozoa</taxon>
        <taxon>Nematoda</taxon>
        <taxon>Chromadorea</taxon>
        <taxon>Rhabditida</taxon>
        <taxon>Spirurina</taxon>
        <taxon>Gnathostomatomorpha</taxon>
        <taxon>Gnathostomatoidea</taxon>
        <taxon>Gnathostomatidae</taxon>
        <taxon>Gnathostoma</taxon>
    </lineage>
</organism>
<protein>
    <submittedName>
        <fullName evidence="2">Uncharacterized protein</fullName>
    </submittedName>
</protein>
<comment type="caution">
    <text evidence="2">The sequence shown here is derived from an EMBL/GenBank/DDBJ whole genome shotgun (WGS) entry which is preliminary data.</text>
</comment>
<gene>
    <name evidence="2" type="ORF">AB6A40_006034</name>
</gene>
<reference evidence="2 3" key="1">
    <citation type="submission" date="2024-08" db="EMBL/GenBank/DDBJ databases">
        <title>Gnathostoma spinigerum genome.</title>
        <authorList>
            <person name="Gonzalez-Bertolin B."/>
            <person name="Monzon S."/>
            <person name="Zaballos A."/>
            <person name="Jimenez P."/>
            <person name="Dekumyoy P."/>
            <person name="Varona S."/>
            <person name="Cuesta I."/>
            <person name="Sumanam S."/>
            <person name="Adisakwattana P."/>
            <person name="Gasser R.B."/>
            <person name="Hernandez-Gonzalez A."/>
            <person name="Young N.D."/>
            <person name="Perteguer M.J."/>
        </authorList>
    </citation>
    <scope>NUCLEOTIDE SEQUENCE [LARGE SCALE GENOMIC DNA]</scope>
    <source>
        <strain evidence="2">AL3</strain>
        <tissue evidence="2">Liver</tissue>
    </source>
</reference>
<feature type="signal peptide" evidence="1">
    <location>
        <begin position="1"/>
        <end position="21"/>
    </location>
</feature>
<sequence>MKLFVFSIVFLVLLVVQLADAGIQEQCNKYCNSSSKKPQACVMGHVQGCMCHCMPCGGSMQNMYDMTKLC</sequence>
<name>A0ABD6EH61_9BILA</name>
<dbReference type="EMBL" id="JBGFUD010004071">
    <property type="protein sequence ID" value="MFH4979325.1"/>
    <property type="molecule type" value="Genomic_DNA"/>
</dbReference>
<evidence type="ECO:0000256" key="1">
    <source>
        <dbReference type="SAM" id="SignalP"/>
    </source>
</evidence>
<dbReference type="Proteomes" id="UP001608902">
    <property type="component" value="Unassembled WGS sequence"/>
</dbReference>
<keyword evidence="3" id="KW-1185">Reference proteome</keyword>
<dbReference type="AlphaFoldDB" id="A0ABD6EH61"/>
<accession>A0ABD6EH61</accession>